<gene>
    <name evidence="1" type="ORF">CALMAC_LOCUS17279</name>
</gene>
<keyword evidence="2" id="KW-1185">Reference proteome</keyword>
<name>A0A653DGL6_CALMS</name>
<proteinExistence type="predicted"/>
<dbReference type="Proteomes" id="UP000410492">
    <property type="component" value="Unassembled WGS sequence"/>
</dbReference>
<sequence>MSTSEIIDLLRIVRGPVCIVVTRVKSHEDCPKSNAEN</sequence>
<evidence type="ECO:0000313" key="2">
    <source>
        <dbReference type="Proteomes" id="UP000410492"/>
    </source>
</evidence>
<dbReference type="EMBL" id="CAACVG010011920">
    <property type="protein sequence ID" value="VEN59139.1"/>
    <property type="molecule type" value="Genomic_DNA"/>
</dbReference>
<accession>A0A653DGL6</accession>
<organism evidence="1 2">
    <name type="scientific">Callosobruchus maculatus</name>
    <name type="common">Southern cowpea weevil</name>
    <name type="synonym">Pulse bruchid</name>
    <dbReference type="NCBI Taxonomy" id="64391"/>
    <lineage>
        <taxon>Eukaryota</taxon>
        <taxon>Metazoa</taxon>
        <taxon>Ecdysozoa</taxon>
        <taxon>Arthropoda</taxon>
        <taxon>Hexapoda</taxon>
        <taxon>Insecta</taxon>
        <taxon>Pterygota</taxon>
        <taxon>Neoptera</taxon>
        <taxon>Endopterygota</taxon>
        <taxon>Coleoptera</taxon>
        <taxon>Polyphaga</taxon>
        <taxon>Cucujiformia</taxon>
        <taxon>Chrysomeloidea</taxon>
        <taxon>Chrysomelidae</taxon>
        <taxon>Bruchinae</taxon>
        <taxon>Bruchini</taxon>
        <taxon>Callosobruchus</taxon>
    </lineage>
</organism>
<dbReference type="OrthoDB" id="165498at2759"/>
<protein>
    <submittedName>
        <fullName evidence="1">Uncharacterized protein</fullName>
    </submittedName>
</protein>
<evidence type="ECO:0000313" key="1">
    <source>
        <dbReference type="EMBL" id="VEN59139.1"/>
    </source>
</evidence>
<dbReference type="AlphaFoldDB" id="A0A653DGL6"/>
<reference evidence="1 2" key="1">
    <citation type="submission" date="2019-01" db="EMBL/GenBank/DDBJ databases">
        <authorList>
            <person name="Sayadi A."/>
        </authorList>
    </citation>
    <scope>NUCLEOTIDE SEQUENCE [LARGE SCALE GENOMIC DNA]</scope>
</reference>